<keyword evidence="5" id="KW-1185">Reference proteome</keyword>
<comment type="caution">
    <text evidence="4">The sequence shown here is derived from an EMBL/GenBank/DDBJ whole genome shotgun (WGS) entry which is preliminary data.</text>
</comment>
<evidence type="ECO:0000256" key="2">
    <source>
        <dbReference type="PROSITE-ProRule" id="PRU01379"/>
    </source>
</evidence>
<evidence type="ECO:0000256" key="1">
    <source>
        <dbReference type="ARBA" id="ARBA00005988"/>
    </source>
</evidence>
<dbReference type="AlphaFoldDB" id="A0ABD0PKA0"/>
<protein>
    <recommendedName>
        <fullName evidence="3">Peptidase M14 domain-containing protein</fullName>
    </recommendedName>
</protein>
<dbReference type="EMBL" id="JAMKFB020000015">
    <property type="protein sequence ID" value="KAL0174484.1"/>
    <property type="molecule type" value="Genomic_DNA"/>
</dbReference>
<sequence>YPFDDSAAHDTEGTYSRSPDDALFRYLARVYAANNPVMKTGQPNCDESPSETFEDGITNGAKWYDVAGT</sequence>
<proteinExistence type="inferred from homology"/>
<evidence type="ECO:0000313" key="5">
    <source>
        <dbReference type="Proteomes" id="UP001529510"/>
    </source>
</evidence>
<dbReference type="PANTHER" id="PTHR11532:SF57">
    <property type="entry name" value="CARBOXYPEPTIDASE D, B"/>
    <property type="match status" value="1"/>
</dbReference>
<name>A0ABD0PKA0_CIRMR</name>
<dbReference type="PROSITE" id="PS52035">
    <property type="entry name" value="PEPTIDASE_M14"/>
    <property type="match status" value="1"/>
</dbReference>
<feature type="domain" description="Peptidase M14" evidence="3">
    <location>
        <begin position="1"/>
        <end position="69"/>
    </location>
</feature>
<feature type="non-terminal residue" evidence="4">
    <location>
        <position position="1"/>
    </location>
</feature>
<organism evidence="4 5">
    <name type="scientific">Cirrhinus mrigala</name>
    <name type="common">Mrigala</name>
    <dbReference type="NCBI Taxonomy" id="683832"/>
    <lineage>
        <taxon>Eukaryota</taxon>
        <taxon>Metazoa</taxon>
        <taxon>Chordata</taxon>
        <taxon>Craniata</taxon>
        <taxon>Vertebrata</taxon>
        <taxon>Euteleostomi</taxon>
        <taxon>Actinopterygii</taxon>
        <taxon>Neopterygii</taxon>
        <taxon>Teleostei</taxon>
        <taxon>Ostariophysi</taxon>
        <taxon>Cypriniformes</taxon>
        <taxon>Cyprinidae</taxon>
        <taxon>Labeoninae</taxon>
        <taxon>Labeonini</taxon>
        <taxon>Cirrhinus</taxon>
    </lineage>
</organism>
<comment type="caution">
    <text evidence="2">Lacks conserved residue(s) required for the propagation of feature annotation.</text>
</comment>
<gene>
    <name evidence="4" type="ORF">M9458_030452</name>
</gene>
<dbReference type="Proteomes" id="UP001529510">
    <property type="component" value="Unassembled WGS sequence"/>
</dbReference>
<accession>A0ABD0PKA0</accession>
<dbReference type="PANTHER" id="PTHR11532">
    <property type="entry name" value="PROTEASE M14 CARBOXYPEPTIDASE"/>
    <property type="match status" value="1"/>
</dbReference>
<dbReference type="InterPro" id="IPR000834">
    <property type="entry name" value="Peptidase_M14"/>
</dbReference>
<evidence type="ECO:0000259" key="3">
    <source>
        <dbReference type="PROSITE" id="PS52035"/>
    </source>
</evidence>
<comment type="similarity">
    <text evidence="1 2">Belongs to the peptidase M14 family.</text>
</comment>
<dbReference type="InterPro" id="IPR050753">
    <property type="entry name" value="Peptidase_M14_domain"/>
</dbReference>
<reference evidence="4 5" key="1">
    <citation type="submission" date="2024-05" db="EMBL/GenBank/DDBJ databases">
        <title>Genome sequencing and assembly of Indian major carp, Cirrhinus mrigala (Hamilton, 1822).</title>
        <authorList>
            <person name="Mohindra V."/>
            <person name="Chowdhury L.M."/>
            <person name="Lal K."/>
            <person name="Jena J.K."/>
        </authorList>
    </citation>
    <scope>NUCLEOTIDE SEQUENCE [LARGE SCALE GENOMIC DNA]</scope>
    <source>
        <strain evidence="4">CM1030</strain>
        <tissue evidence="4">Blood</tissue>
    </source>
</reference>
<dbReference type="Gene3D" id="3.40.630.10">
    <property type="entry name" value="Zn peptidases"/>
    <property type="match status" value="1"/>
</dbReference>
<evidence type="ECO:0000313" key="4">
    <source>
        <dbReference type="EMBL" id="KAL0174484.1"/>
    </source>
</evidence>
<feature type="non-terminal residue" evidence="4">
    <location>
        <position position="69"/>
    </location>
</feature>